<comment type="caution">
    <text evidence="3">The sequence shown here is derived from an EMBL/GenBank/DDBJ whole genome shotgun (WGS) entry which is preliminary data.</text>
</comment>
<keyword evidence="2" id="KW-0732">Signal</keyword>
<sequence>MRTAPGCGVTASCALKMAARLRLLLLAAAATAGGLGPQEETGPDSDQGGDPAFQWEQWQPWVCMCDIGKQGRVRYFVVSSETAKRNVDLEEFWQVKPCALVDCEFCQTTECSIPEVGETMASSRFSHRPPRPAAGSLRIPAAKPEQANSYDSLPVIDDVG</sequence>
<reference evidence="3 4" key="1">
    <citation type="journal article" date="2018" name="Nat. Ecol. Evol.">
        <title>Shark genomes provide insights into elasmobranch evolution and the origin of vertebrates.</title>
        <authorList>
            <person name="Hara Y"/>
            <person name="Yamaguchi K"/>
            <person name="Onimaru K"/>
            <person name="Kadota M"/>
            <person name="Koyanagi M"/>
            <person name="Keeley SD"/>
            <person name="Tatsumi K"/>
            <person name="Tanaka K"/>
            <person name="Motone F"/>
            <person name="Kageyama Y"/>
            <person name="Nozu R"/>
            <person name="Adachi N"/>
            <person name="Nishimura O"/>
            <person name="Nakagawa R"/>
            <person name="Tanegashima C"/>
            <person name="Kiyatake I"/>
            <person name="Matsumoto R"/>
            <person name="Murakumo K"/>
            <person name="Nishida K"/>
            <person name="Terakita A"/>
            <person name="Kuratani S"/>
            <person name="Sato K"/>
            <person name="Hyodo S Kuraku.S."/>
        </authorList>
    </citation>
    <scope>NUCLEOTIDE SEQUENCE [LARGE SCALE GENOMIC DNA]</scope>
</reference>
<evidence type="ECO:0000313" key="4">
    <source>
        <dbReference type="Proteomes" id="UP000287033"/>
    </source>
</evidence>
<evidence type="ECO:0000256" key="2">
    <source>
        <dbReference type="SAM" id="SignalP"/>
    </source>
</evidence>
<dbReference type="OrthoDB" id="9944561at2759"/>
<feature type="region of interest" description="Disordered" evidence="1">
    <location>
        <begin position="121"/>
        <end position="160"/>
    </location>
</feature>
<feature type="signal peptide" evidence="2">
    <location>
        <begin position="1"/>
        <end position="34"/>
    </location>
</feature>
<dbReference type="AlphaFoldDB" id="A0A401SQN5"/>
<organism evidence="3 4">
    <name type="scientific">Chiloscyllium punctatum</name>
    <name type="common">Brownbanded bambooshark</name>
    <name type="synonym">Hemiscyllium punctatum</name>
    <dbReference type="NCBI Taxonomy" id="137246"/>
    <lineage>
        <taxon>Eukaryota</taxon>
        <taxon>Metazoa</taxon>
        <taxon>Chordata</taxon>
        <taxon>Craniata</taxon>
        <taxon>Vertebrata</taxon>
        <taxon>Chondrichthyes</taxon>
        <taxon>Elasmobranchii</taxon>
        <taxon>Galeomorphii</taxon>
        <taxon>Galeoidea</taxon>
        <taxon>Orectolobiformes</taxon>
        <taxon>Hemiscylliidae</taxon>
        <taxon>Chiloscyllium</taxon>
    </lineage>
</organism>
<evidence type="ECO:0000313" key="3">
    <source>
        <dbReference type="EMBL" id="GCC32719.1"/>
    </source>
</evidence>
<evidence type="ECO:0000256" key="1">
    <source>
        <dbReference type="SAM" id="MobiDB-lite"/>
    </source>
</evidence>
<dbReference type="EMBL" id="BEZZ01000455">
    <property type="protein sequence ID" value="GCC32719.1"/>
    <property type="molecule type" value="Genomic_DNA"/>
</dbReference>
<name>A0A401SQN5_CHIPU</name>
<keyword evidence="4" id="KW-1185">Reference proteome</keyword>
<proteinExistence type="predicted"/>
<evidence type="ECO:0008006" key="5">
    <source>
        <dbReference type="Google" id="ProtNLM"/>
    </source>
</evidence>
<protein>
    <recommendedName>
        <fullName evidence="5">EMI domain-containing protein</fullName>
    </recommendedName>
</protein>
<dbReference type="Proteomes" id="UP000287033">
    <property type="component" value="Unassembled WGS sequence"/>
</dbReference>
<gene>
    <name evidence="3" type="ORF">chiPu_0011183</name>
</gene>
<feature type="chain" id="PRO_5019118445" description="EMI domain-containing protein" evidence="2">
    <location>
        <begin position="35"/>
        <end position="160"/>
    </location>
</feature>
<accession>A0A401SQN5</accession>
<dbReference type="OMA" id="FCQTTEC"/>